<proteinExistence type="inferred from homology"/>
<dbReference type="InterPro" id="IPR039164">
    <property type="entry name" value="UBR1-like"/>
</dbReference>
<dbReference type="EMBL" id="HBEL01034153">
    <property type="protein sequence ID" value="CAD8419938.1"/>
    <property type="molecule type" value="Transcribed_RNA"/>
</dbReference>
<comment type="catalytic activity">
    <reaction evidence="1">
        <text>S-ubiquitinyl-[E2 ubiquitin-conjugating enzyme]-L-cysteine + [acceptor protein]-L-lysine = [E2 ubiquitin-conjugating enzyme]-L-cysteine + N(6)-ubiquitinyl-[acceptor protein]-L-lysine.</text>
        <dbReference type="EC" id="2.3.2.27"/>
    </reaction>
</comment>
<dbReference type="GO" id="GO:0008270">
    <property type="term" value="F:zinc ion binding"/>
    <property type="evidence" value="ECO:0007669"/>
    <property type="project" value="UniProtKB-UniRule"/>
</dbReference>
<sequence length="589" mass="65425">MPEPTLEEEGSQPFDGRLGKLRYLGLSVMVASSAVAKEIMQLAFSFPDCQRDANSRSSVMDGMDIHRNSGSKKSACNENNESRAPLVYPILCSNVFTHTVAAMSAICGQSRREDDSVFVVSSEEDDAELARQHINVSGNISNDCENVIKLGLLGRVLQVLLGSMGITGLAITIDDRMDDANKITRLLKAVDLCWEKKDIKSFGDDFSLDQYMWIRGCCQLIYASLRKTSTLVRQGAGWKYSSRTPEEEKKLQITFIEACMFAQKVGESFLSDAALVLQLLIPGVAAEARHITREDHKTGVEHSREKEMSTIKKLAQWLRIETMSEMLKSSFVCDLVSWWYEEAAMKGRTAQNKAMNSLELALDCKRVFQAWDWPLNFWDVDLSPPNTFALNNSNMTIVGIQSAVDSSLSSTNLQSKSKKIANASPISNKCVPLFGGYCLFCNINEDNASASIIPRIKHLPTSYTDLYAQLGALCPESEQTALCLVCGAVLNANGKGECTEHAMKCGGGAGIFFLLQECFGLILHGKDAAYVHSPYVDSHGETPQFRGRPLNLDLDRYEILKELWVGHLVRERVTTERVNLRQVIIANFY</sequence>
<comment type="similarity">
    <text evidence="1">Belongs to the E3 ubiquitin-protein ligase UBR1-like family.</text>
</comment>
<comment type="pathway">
    <text evidence="1">Protein modification; protein ubiquitination.</text>
</comment>
<organism evidence="3">
    <name type="scientific">Proboscia inermis</name>
    <dbReference type="NCBI Taxonomy" id="420281"/>
    <lineage>
        <taxon>Eukaryota</taxon>
        <taxon>Sar</taxon>
        <taxon>Stramenopiles</taxon>
        <taxon>Ochrophyta</taxon>
        <taxon>Bacillariophyta</taxon>
        <taxon>Coscinodiscophyceae</taxon>
        <taxon>Rhizosoleniophycidae</taxon>
        <taxon>Rhizosoleniales</taxon>
        <taxon>Rhizosoleniaceae</taxon>
        <taxon>Proboscia</taxon>
    </lineage>
</organism>
<keyword evidence="1" id="KW-0862">Zinc</keyword>
<dbReference type="UniPathway" id="UPA00143"/>
<protein>
    <recommendedName>
        <fullName evidence="1">E3 ubiquitin-protein ligase</fullName>
        <ecNumber evidence="1">2.3.2.27</ecNumber>
    </recommendedName>
</protein>
<keyword evidence="1" id="KW-0808">Transferase</keyword>
<dbReference type="InterPro" id="IPR044046">
    <property type="entry name" value="E3_ligase_UBR-like_C"/>
</dbReference>
<dbReference type="PANTHER" id="PTHR21497">
    <property type="entry name" value="UBIQUITIN LIGASE E3 ALPHA-RELATED"/>
    <property type="match status" value="1"/>
</dbReference>
<dbReference type="EC" id="2.3.2.27" evidence="1"/>
<keyword evidence="1" id="KW-0863">Zinc-finger</keyword>
<comment type="function">
    <text evidence="1">Ubiquitin ligase protein which is a component of the N-end rule pathway. Recognizes and binds to proteins bearing specific N-terminal residues that are destabilizing according to the N-end rule, leading to their ubiquitination and subsequent degradation.</text>
</comment>
<accession>A0A7S0CEN8</accession>
<evidence type="ECO:0000313" key="3">
    <source>
        <dbReference type="EMBL" id="CAD8419938.1"/>
    </source>
</evidence>
<evidence type="ECO:0000259" key="2">
    <source>
        <dbReference type="Pfam" id="PF18995"/>
    </source>
</evidence>
<dbReference type="AlphaFoldDB" id="A0A7S0CEN8"/>
<dbReference type="GO" id="GO:0016567">
    <property type="term" value="P:protein ubiquitination"/>
    <property type="evidence" value="ECO:0007669"/>
    <property type="project" value="UniProtKB-UniRule"/>
</dbReference>
<keyword evidence="1" id="KW-0833">Ubl conjugation pathway</keyword>
<keyword evidence="1" id="KW-0479">Metal-binding</keyword>
<reference evidence="3" key="1">
    <citation type="submission" date="2021-01" db="EMBL/GenBank/DDBJ databases">
        <authorList>
            <person name="Corre E."/>
            <person name="Pelletier E."/>
            <person name="Niang G."/>
            <person name="Scheremetjew M."/>
            <person name="Finn R."/>
            <person name="Kale V."/>
            <person name="Holt S."/>
            <person name="Cochrane G."/>
            <person name="Meng A."/>
            <person name="Brown T."/>
            <person name="Cohen L."/>
        </authorList>
    </citation>
    <scope>NUCLEOTIDE SEQUENCE</scope>
    <source>
        <strain evidence="3">CCAP1064/1</strain>
    </source>
</reference>
<gene>
    <name evidence="3" type="ORF">PINE0816_LOCUS16073</name>
</gene>
<dbReference type="GO" id="GO:0071596">
    <property type="term" value="P:ubiquitin-dependent protein catabolic process via the N-end rule pathway"/>
    <property type="evidence" value="ECO:0007669"/>
    <property type="project" value="UniProtKB-UniRule"/>
</dbReference>
<evidence type="ECO:0000256" key="1">
    <source>
        <dbReference type="RuleBase" id="RU366018"/>
    </source>
</evidence>
<dbReference type="GO" id="GO:0061630">
    <property type="term" value="F:ubiquitin protein ligase activity"/>
    <property type="evidence" value="ECO:0007669"/>
    <property type="project" value="UniProtKB-UniRule"/>
</dbReference>
<dbReference type="GO" id="GO:0000151">
    <property type="term" value="C:ubiquitin ligase complex"/>
    <property type="evidence" value="ECO:0007669"/>
    <property type="project" value="TreeGrafter"/>
</dbReference>
<dbReference type="GO" id="GO:0005737">
    <property type="term" value="C:cytoplasm"/>
    <property type="evidence" value="ECO:0007669"/>
    <property type="project" value="TreeGrafter"/>
</dbReference>
<dbReference type="PANTHER" id="PTHR21497:SF24">
    <property type="entry name" value="E3 UBIQUITIN-PROTEIN LIGASE UBR1"/>
    <property type="match status" value="1"/>
</dbReference>
<name>A0A7S0CEN8_9STRA</name>
<dbReference type="Pfam" id="PF18995">
    <property type="entry name" value="PRT6_C"/>
    <property type="match status" value="1"/>
</dbReference>
<feature type="domain" description="E3 ubiquitin-protein ligase UBR-like C-terminal" evidence="2">
    <location>
        <begin position="261"/>
        <end position="565"/>
    </location>
</feature>